<dbReference type="InterPro" id="IPR037171">
    <property type="entry name" value="NagB/RpiA_transferase-like"/>
</dbReference>
<reference evidence="2 3" key="1">
    <citation type="submission" date="2016-03" db="EMBL/GenBank/DDBJ databases">
        <title>Draft Genome Sequence of the Strain BR 10245 (Bradyrhizobium sp.) isolated from nodules of Centrolobium paraense.</title>
        <authorList>
            <person name="Simoes-Araujo J.L.Sr."/>
            <person name="Barauna A.C."/>
            <person name="Silva K."/>
            <person name="Zilli J.E."/>
        </authorList>
    </citation>
    <scope>NUCLEOTIDE SEQUENCE [LARGE SCALE GENOMIC DNA]</scope>
    <source>
        <strain evidence="2 3">BR 10245</strain>
    </source>
</reference>
<evidence type="ECO:0000313" key="2">
    <source>
        <dbReference type="EMBL" id="OAF02503.1"/>
    </source>
</evidence>
<evidence type="ECO:0000259" key="1">
    <source>
        <dbReference type="Pfam" id="PF13336"/>
    </source>
</evidence>
<protein>
    <submittedName>
        <fullName evidence="2">4-hydroxybutyrate CoA-transferase</fullName>
    </submittedName>
</protein>
<dbReference type="Pfam" id="PF13336">
    <property type="entry name" value="AcetylCoA_hyd_C"/>
    <property type="match status" value="1"/>
</dbReference>
<dbReference type="GO" id="GO:0006083">
    <property type="term" value="P:acetate metabolic process"/>
    <property type="evidence" value="ECO:0007669"/>
    <property type="project" value="InterPro"/>
</dbReference>
<dbReference type="EMBL" id="LUUB01000096">
    <property type="protein sequence ID" value="OAF02503.1"/>
    <property type="molecule type" value="Genomic_DNA"/>
</dbReference>
<dbReference type="GO" id="GO:0008775">
    <property type="term" value="F:acetate CoA-transferase activity"/>
    <property type="evidence" value="ECO:0007669"/>
    <property type="project" value="InterPro"/>
</dbReference>
<dbReference type="InterPro" id="IPR026888">
    <property type="entry name" value="AcetylCoA_hyd_C"/>
</dbReference>
<dbReference type="InterPro" id="IPR038460">
    <property type="entry name" value="AcetylCoA_hyd_C_sf"/>
</dbReference>
<gene>
    <name evidence="2" type="ORF">AYJ54_26310</name>
</gene>
<name>A0A176YDU9_9BRAD</name>
<accession>A0A176YDU9</accession>
<dbReference type="Proteomes" id="UP000076959">
    <property type="component" value="Unassembled WGS sequence"/>
</dbReference>
<feature type="domain" description="Acetyl-CoA hydrolase/transferase C-terminal" evidence="1">
    <location>
        <begin position="261"/>
        <end position="409"/>
    </location>
</feature>
<organism evidence="2 3">
    <name type="scientific">Bradyrhizobium centrolobii</name>
    <dbReference type="NCBI Taxonomy" id="1505087"/>
    <lineage>
        <taxon>Bacteria</taxon>
        <taxon>Pseudomonadati</taxon>
        <taxon>Pseudomonadota</taxon>
        <taxon>Alphaproteobacteria</taxon>
        <taxon>Hyphomicrobiales</taxon>
        <taxon>Nitrobacteraceae</taxon>
        <taxon>Bradyrhizobium</taxon>
    </lineage>
</organism>
<proteinExistence type="predicted"/>
<evidence type="ECO:0000313" key="3">
    <source>
        <dbReference type="Proteomes" id="UP000076959"/>
    </source>
</evidence>
<dbReference type="RefSeq" id="WP_063706326.1">
    <property type="nucleotide sequence ID" value="NZ_LUUB01000096.1"/>
</dbReference>
<dbReference type="PANTHER" id="PTHR21432">
    <property type="entry name" value="ACETYL-COA HYDROLASE-RELATED"/>
    <property type="match status" value="1"/>
</dbReference>
<keyword evidence="3" id="KW-1185">Reference proteome</keyword>
<comment type="caution">
    <text evidence="2">The sequence shown here is derived from an EMBL/GenBank/DDBJ whole genome shotgun (WGS) entry which is preliminary data.</text>
</comment>
<dbReference type="InterPro" id="IPR046433">
    <property type="entry name" value="ActCoA_hydro"/>
</dbReference>
<dbReference type="Gene3D" id="3.30.750.70">
    <property type="entry name" value="4-hydroxybutyrate coenzyme like domains"/>
    <property type="match status" value="1"/>
</dbReference>
<dbReference type="Gene3D" id="3.40.1080.20">
    <property type="entry name" value="Acetyl-CoA hydrolase/transferase C-terminal domain"/>
    <property type="match status" value="1"/>
</dbReference>
<dbReference type="OrthoDB" id="9801795at2"/>
<dbReference type="STRING" id="1505087.AYJ54_26310"/>
<dbReference type="SUPFAM" id="SSF100950">
    <property type="entry name" value="NagB/RpiA/CoA transferase-like"/>
    <property type="match status" value="2"/>
</dbReference>
<keyword evidence="2" id="KW-0808">Transferase</keyword>
<dbReference type="AlphaFoldDB" id="A0A176YDU9"/>
<dbReference type="Gene3D" id="3.40.1080.10">
    <property type="entry name" value="Glutaconate Coenzyme A-transferase"/>
    <property type="match status" value="1"/>
</dbReference>
<dbReference type="PANTHER" id="PTHR21432:SF20">
    <property type="entry name" value="ACETYL-COA HYDROLASE"/>
    <property type="match status" value="1"/>
</dbReference>
<sequence>MPENAAQIDFTGLIRDGDLVVCGQATAEPVTLTEALVVQAVHLPRFRMLVGPLFSETFSACAPNVSFQSYGAIGNARRLARAGRLDVIPSNYSAFCADFAARRHRADVVLVQLAESDDGRLSASLSNDYVIDSARGARLVIAEINPDAPFTFGAEWPEDVPIHVRLAARRPPVELASTPLDDVSRRIAAHAASLIADGSTLQFGVGRIPDAILSSLSHARNLGIHSGLINDAVVDLIERGAVTNAEKGTDAGITVTNQVIGTQRLYRFVHQNRAVAVRPTACTHAQSVLARINRLVAINSALQVGLDGAVNSETLNGISIGAIGGQLDFVRGANASNGGRAIIALPATASEGTSRIIANVETVTTPRADVDAIVTEWGVAELRGCGLAERARRMIAIAAPEHRDALSAQLRGVAS</sequence>